<organism evidence="1 2">
    <name type="scientific">Strongylus vulgaris</name>
    <name type="common">Blood worm</name>
    <dbReference type="NCBI Taxonomy" id="40348"/>
    <lineage>
        <taxon>Eukaryota</taxon>
        <taxon>Metazoa</taxon>
        <taxon>Ecdysozoa</taxon>
        <taxon>Nematoda</taxon>
        <taxon>Chromadorea</taxon>
        <taxon>Rhabditida</taxon>
        <taxon>Rhabditina</taxon>
        <taxon>Rhabditomorpha</taxon>
        <taxon>Strongyloidea</taxon>
        <taxon>Strongylidae</taxon>
        <taxon>Strongylus</taxon>
    </lineage>
</organism>
<proteinExistence type="predicted"/>
<dbReference type="Proteomes" id="UP000270094">
    <property type="component" value="Unassembled WGS sequence"/>
</dbReference>
<evidence type="ECO:0000313" key="1">
    <source>
        <dbReference type="EMBL" id="VDM73887.1"/>
    </source>
</evidence>
<sequence>MIEWKAQTAINNGRKTQPIEFPGLWEARREEHDPTQCMPAMGAAM</sequence>
<protein>
    <submittedName>
        <fullName evidence="1">Uncharacterized protein</fullName>
    </submittedName>
</protein>
<reference evidence="1 2" key="1">
    <citation type="submission" date="2018-11" db="EMBL/GenBank/DDBJ databases">
        <authorList>
            <consortium name="Pathogen Informatics"/>
        </authorList>
    </citation>
    <scope>NUCLEOTIDE SEQUENCE [LARGE SCALE GENOMIC DNA]</scope>
</reference>
<dbReference type="AlphaFoldDB" id="A0A3P7JCS7"/>
<name>A0A3P7JCS7_STRVU</name>
<dbReference type="EMBL" id="UYYB01032913">
    <property type="protein sequence ID" value="VDM73887.1"/>
    <property type="molecule type" value="Genomic_DNA"/>
</dbReference>
<evidence type="ECO:0000313" key="2">
    <source>
        <dbReference type="Proteomes" id="UP000270094"/>
    </source>
</evidence>
<gene>
    <name evidence="1" type="ORF">SVUK_LOCUS8885</name>
</gene>
<accession>A0A3P7JCS7</accession>
<keyword evidence="2" id="KW-1185">Reference proteome</keyword>